<keyword evidence="2" id="KW-1185">Reference proteome</keyword>
<dbReference type="InterPro" id="IPR029033">
    <property type="entry name" value="His_PPase_superfam"/>
</dbReference>
<evidence type="ECO:0000313" key="2">
    <source>
        <dbReference type="Proteomes" id="UP001165060"/>
    </source>
</evidence>
<proteinExistence type="predicted"/>
<evidence type="ECO:0008006" key="3">
    <source>
        <dbReference type="Google" id="ProtNLM"/>
    </source>
</evidence>
<dbReference type="Proteomes" id="UP001165060">
    <property type="component" value="Unassembled WGS sequence"/>
</dbReference>
<accession>A0ABQ6N6K9</accession>
<dbReference type="Gene3D" id="3.40.50.1240">
    <property type="entry name" value="Phosphoglycerate mutase-like"/>
    <property type="match status" value="1"/>
</dbReference>
<comment type="caution">
    <text evidence="1">The sequence shown here is derived from an EMBL/GenBank/DDBJ whole genome shotgun (WGS) entry which is preliminary data.</text>
</comment>
<dbReference type="Pfam" id="PF00300">
    <property type="entry name" value="His_Phos_1"/>
    <property type="match status" value="1"/>
</dbReference>
<dbReference type="CDD" id="cd07067">
    <property type="entry name" value="HP_PGM_like"/>
    <property type="match status" value="1"/>
</dbReference>
<protein>
    <recommendedName>
        <fullName evidence="3">Histidine phosphatase family protein</fullName>
    </recommendedName>
</protein>
<evidence type="ECO:0000313" key="1">
    <source>
        <dbReference type="EMBL" id="GMI41418.1"/>
    </source>
</evidence>
<organism evidence="1 2">
    <name type="scientific">Tetraparma gracilis</name>
    <dbReference type="NCBI Taxonomy" id="2962635"/>
    <lineage>
        <taxon>Eukaryota</taxon>
        <taxon>Sar</taxon>
        <taxon>Stramenopiles</taxon>
        <taxon>Ochrophyta</taxon>
        <taxon>Bolidophyceae</taxon>
        <taxon>Parmales</taxon>
        <taxon>Triparmaceae</taxon>
        <taxon>Tetraparma</taxon>
    </lineage>
</organism>
<name>A0ABQ6N6K9_9STRA</name>
<dbReference type="PANTHER" id="PTHR47821:SF2">
    <property type="entry name" value="PHOSPHOGLYCERATE MUTASE FAMILY PROTEIN"/>
    <property type="match status" value="1"/>
</dbReference>
<dbReference type="EMBL" id="BRYB01002218">
    <property type="protein sequence ID" value="GMI41418.1"/>
    <property type="molecule type" value="Genomic_DNA"/>
</dbReference>
<sequence length="221" mass="23631">MLNTYYAIRHGQSTANVANLISSCPVHGATHHPLTPLGRTQAAAAGERLREELGADLGSLTLYSSAFLRAVETRDVAAAALRPAFSQARPGSELPVGVLGALRERDFGALDGLPTGVYDAVWPRDREDAYARHADGVEPVASVVGRLAEMLEALERRHAGEALGLVAHADVLQIFQCWLAGCDVRSFAEYRFGNGEVRECGLDAGCLPFPEPMKSQKHAAA</sequence>
<dbReference type="InterPro" id="IPR013078">
    <property type="entry name" value="His_Pase_superF_clade-1"/>
</dbReference>
<dbReference type="PANTHER" id="PTHR47821">
    <property type="entry name" value="PHOSPHOGLYCERATE MUTASE FAMILY PROTEIN"/>
    <property type="match status" value="1"/>
</dbReference>
<reference evidence="1 2" key="1">
    <citation type="journal article" date="2023" name="Commun. Biol.">
        <title>Genome analysis of Parmales, the sister group of diatoms, reveals the evolutionary specialization of diatoms from phago-mixotrophs to photoautotrophs.</title>
        <authorList>
            <person name="Ban H."/>
            <person name="Sato S."/>
            <person name="Yoshikawa S."/>
            <person name="Yamada K."/>
            <person name="Nakamura Y."/>
            <person name="Ichinomiya M."/>
            <person name="Sato N."/>
            <person name="Blanc-Mathieu R."/>
            <person name="Endo H."/>
            <person name="Kuwata A."/>
            <person name="Ogata H."/>
        </authorList>
    </citation>
    <scope>NUCLEOTIDE SEQUENCE [LARGE SCALE GENOMIC DNA]</scope>
</reference>
<dbReference type="SMART" id="SM00855">
    <property type="entry name" value="PGAM"/>
    <property type="match status" value="1"/>
</dbReference>
<gene>
    <name evidence="1" type="ORF">TeGR_g10261</name>
</gene>
<dbReference type="SUPFAM" id="SSF53254">
    <property type="entry name" value="Phosphoglycerate mutase-like"/>
    <property type="match status" value="1"/>
</dbReference>